<organism evidence="2 3">
    <name type="scientific">Nocardioides guangzhouensis</name>
    <dbReference type="NCBI Taxonomy" id="2497878"/>
    <lineage>
        <taxon>Bacteria</taxon>
        <taxon>Bacillati</taxon>
        <taxon>Actinomycetota</taxon>
        <taxon>Actinomycetes</taxon>
        <taxon>Propionibacteriales</taxon>
        <taxon>Nocardioidaceae</taxon>
        <taxon>Nocardioides</taxon>
    </lineage>
</organism>
<evidence type="ECO:0000313" key="3">
    <source>
        <dbReference type="Proteomes" id="UP000295198"/>
    </source>
</evidence>
<sequence>MLLLDPELTGDPYGDSRTDTVGLVMLYVALAIAALGFVTAAVLTFRRATTRLGQGMLVGLTVTIPLAVLFLILVAASQMP</sequence>
<dbReference type="Proteomes" id="UP000295198">
    <property type="component" value="Unassembled WGS sequence"/>
</dbReference>
<feature type="transmembrane region" description="Helical" evidence="1">
    <location>
        <begin position="20"/>
        <end position="45"/>
    </location>
</feature>
<protein>
    <submittedName>
        <fullName evidence="2">Uncharacterized protein</fullName>
    </submittedName>
</protein>
<evidence type="ECO:0000313" key="2">
    <source>
        <dbReference type="EMBL" id="RYP84144.1"/>
    </source>
</evidence>
<dbReference type="EMBL" id="SDKM01000026">
    <property type="protein sequence ID" value="RYP84144.1"/>
    <property type="molecule type" value="Genomic_DNA"/>
</dbReference>
<keyword evidence="3" id="KW-1185">Reference proteome</keyword>
<dbReference type="AlphaFoldDB" id="A0A4Q4ZAL8"/>
<keyword evidence="1" id="KW-0812">Transmembrane</keyword>
<comment type="caution">
    <text evidence="2">The sequence shown here is derived from an EMBL/GenBank/DDBJ whole genome shotgun (WGS) entry which is preliminary data.</text>
</comment>
<feature type="transmembrane region" description="Helical" evidence="1">
    <location>
        <begin position="57"/>
        <end position="76"/>
    </location>
</feature>
<keyword evidence="1" id="KW-1133">Transmembrane helix</keyword>
<evidence type="ECO:0000256" key="1">
    <source>
        <dbReference type="SAM" id="Phobius"/>
    </source>
</evidence>
<reference evidence="2 3" key="1">
    <citation type="submission" date="2019-01" db="EMBL/GenBank/DDBJ databases">
        <title>Nocardioides guangzhouensis sp. nov., an actinobacterium isolated from soil.</title>
        <authorList>
            <person name="Fu Y."/>
            <person name="Cai Y."/>
            <person name="Lin Z."/>
            <person name="Chen P."/>
        </authorList>
    </citation>
    <scope>NUCLEOTIDE SEQUENCE [LARGE SCALE GENOMIC DNA]</scope>
    <source>
        <strain evidence="2 3">130</strain>
    </source>
</reference>
<proteinExistence type="predicted"/>
<name>A0A4Q4ZAL8_9ACTN</name>
<accession>A0A4Q4ZAL8</accession>
<gene>
    <name evidence="2" type="ORF">EKO23_16880</name>
</gene>
<keyword evidence="1" id="KW-0472">Membrane</keyword>